<dbReference type="EMBL" id="GBXM01054714">
    <property type="protein sequence ID" value="JAH53863.1"/>
    <property type="molecule type" value="Transcribed_RNA"/>
</dbReference>
<dbReference type="AlphaFoldDB" id="A0A0E9TMA4"/>
<protein>
    <submittedName>
        <fullName evidence="1">Uncharacterized protein</fullName>
    </submittedName>
</protein>
<accession>A0A0E9TMA4</accession>
<reference evidence="1" key="2">
    <citation type="journal article" date="2015" name="Fish Shellfish Immunol.">
        <title>Early steps in the European eel (Anguilla anguilla)-Vibrio vulnificus interaction in the gills: Role of the RtxA13 toxin.</title>
        <authorList>
            <person name="Callol A."/>
            <person name="Pajuelo D."/>
            <person name="Ebbesson L."/>
            <person name="Teles M."/>
            <person name="MacKenzie S."/>
            <person name="Amaro C."/>
        </authorList>
    </citation>
    <scope>NUCLEOTIDE SEQUENCE</scope>
</reference>
<proteinExistence type="predicted"/>
<evidence type="ECO:0000313" key="1">
    <source>
        <dbReference type="EMBL" id="JAH53863.1"/>
    </source>
</evidence>
<organism evidence="1">
    <name type="scientific">Anguilla anguilla</name>
    <name type="common">European freshwater eel</name>
    <name type="synonym">Muraena anguilla</name>
    <dbReference type="NCBI Taxonomy" id="7936"/>
    <lineage>
        <taxon>Eukaryota</taxon>
        <taxon>Metazoa</taxon>
        <taxon>Chordata</taxon>
        <taxon>Craniata</taxon>
        <taxon>Vertebrata</taxon>
        <taxon>Euteleostomi</taxon>
        <taxon>Actinopterygii</taxon>
        <taxon>Neopterygii</taxon>
        <taxon>Teleostei</taxon>
        <taxon>Anguilliformes</taxon>
        <taxon>Anguillidae</taxon>
        <taxon>Anguilla</taxon>
    </lineage>
</organism>
<reference evidence="1" key="1">
    <citation type="submission" date="2014-11" db="EMBL/GenBank/DDBJ databases">
        <authorList>
            <person name="Amaro Gonzalez C."/>
        </authorList>
    </citation>
    <scope>NUCLEOTIDE SEQUENCE</scope>
</reference>
<name>A0A0E9TMA4_ANGAN</name>
<sequence>MEQLNHVIQPFQRYHEALLHI</sequence>